<sequence length="1438" mass="163813">DLRLIVKSKEEKNQSLEEEVRVLDKQLDDLRGEFHRKEMELLTDLDMISDKNEILSNLLDIVKDRADAAEQELERLAQEEPEACIQEATTLKSRSPSTLSGVSTGSDEVFDAGSSSERSQDQFKKRIASLECLLAEERKKSAALEKRLMLAGNEALPSLSDDLKLHLREKELLQIELQESRKHIKIANEEVHVLSEKLQKLEADLRKERSDRGSGSLTPETKRAEIEKLSGECTEYKLKVADLECHVKELNEIWVSKSTASENEKRSIEQKLKSKTEDLRKAEETLKKMAAEERRKDSVLREKESLIKRKEDIIQEQEDIIKQREDDMQSLLDQISQREKAIRELNETLRSRDERLKEKDDILQKLNTSLDEKTEELHFFEEEIKNASAKSKENVELISRLKETLSKNDSDKKTEIETENIRLNSDIENLMTNIEKMHGDNFTLQTELDKAKQALSEAMLMWDRDRSTLSAELNNAREKCRMFESTAGKKESQAVALLRKETHHILEQKERLANELRMARIQSDADIRQLKSEKFKLQQELTSKIRMLTKEITDNDKMSDELNQLRRQDEMTYQLQQHEKILRAEYMAMKVRYETQLEALQKEHLQLLVVVDRLQREKHLDKDIIVGVQKGMYSIKQTYSKDLSRWTDEKNILQRHIQEIEEGKEIANHLKSQVDELKRKLTEQELERAELINKMTTERTNWDIKLTQLTSRNNQADIQHRVESTWENERAEQKRLLMEAHKLAIDLQKQMEERDQAFAEEKRKMREEIGAYRKKYETEKADKEKKSLMAQTNESTIKHLTATIEEIKDEHKKEQDLWMKEKAELLRRLAEIRRVYSRERHNVEDVLTGLKKLRELAAIVVESETSDPSAPHCVEGRIGLSNGVGAESASAAATDTAVLSDVKHNIDQVILKYVKESLRQIHFAAERLSRPEECKDEEKKKFRRSLSSSELELLKDEFMLEEPADSRSIYTYHEVIDDLSPYSMPSQVTDRTKKRDHYQQSVTHDGSKVSPGSLQSNHIDMIANEQFSSTTDGNSKQLMEVPRTKQQLFVHKLNKPLTSCIIPDVKSQTSSPQPQEHAFSAKPTISKSISIDVSHLNRLSAPPYGSSDKPVSSTTSAFGQFSTAFIPLASSGHLKGESDISNLGTPKIGSLDRLSPQTARRKFFEGQSPEAITYLSLPERHHRSTALKTRQNLSDLTVVNGSDSDISPAFLSEPLPCIRQAVSLDDNSLHSVIATSSQESMSVLSSGEETASAKEKRKVFRKSQSMDSSPVKSTLARIGINIMSAGAPSGFSPSEVFAALKKKLKPNLKRSQSARETSVTKKVTKVESGPIEALASRAEIQELMVPIDIPDDRGVSIPSHCFAESSRKNNTSSHKSAPAAVSPSSVTTSSTPSQSKAPKLKKRSKSVETSPEPSGTHPIIVPHYTPSGTEWLFSETRV</sequence>
<feature type="region of interest" description="Disordered" evidence="2">
    <location>
        <begin position="89"/>
        <end position="117"/>
    </location>
</feature>
<name>A0ABD3Y235_SINWO</name>
<evidence type="ECO:0000313" key="4">
    <source>
        <dbReference type="Proteomes" id="UP001634394"/>
    </source>
</evidence>
<accession>A0ABD3Y235</accession>
<feature type="compositionally biased region" description="Low complexity" evidence="2">
    <location>
        <begin position="1372"/>
        <end position="1396"/>
    </location>
</feature>
<evidence type="ECO:0000256" key="2">
    <source>
        <dbReference type="SAM" id="MobiDB-lite"/>
    </source>
</evidence>
<feature type="coiled-coil region" evidence="1">
    <location>
        <begin position="6"/>
        <end position="79"/>
    </location>
</feature>
<feature type="region of interest" description="Disordered" evidence="2">
    <location>
        <begin position="1308"/>
        <end position="1328"/>
    </location>
</feature>
<proteinExistence type="predicted"/>
<gene>
    <name evidence="3" type="ORF">ACJMK2_004114</name>
</gene>
<reference evidence="3 4" key="1">
    <citation type="submission" date="2024-11" db="EMBL/GenBank/DDBJ databases">
        <title>Chromosome-level genome assembly of the freshwater bivalve Anodonta woodiana.</title>
        <authorList>
            <person name="Chen X."/>
        </authorList>
    </citation>
    <scope>NUCLEOTIDE SEQUENCE [LARGE SCALE GENOMIC DNA]</scope>
    <source>
        <strain evidence="3">MN2024</strain>
        <tissue evidence="3">Gills</tissue>
    </source>
</reference>
<feature type="compositionally biased region" description="Polar residues" evidence="2">
    <location>
        <begin position="1310"/>
        <end position="1321"/>
    </location>
</feature>
<feature type="compositionally biased region" description="Polar residues" evidence="2">
    <location>
        <begin position="999"/>
        <end position="1013"/>
    </location>
</feature>
<feature type="compositionally biased region" description="Polar residues" evidence="2">
    <location>
        <begin position="89"/>
        <end position="106"/>
    </location>
</feature>
<organism evidence="3 4">
    <name type="scientific">Sinanodonta woodiana</name>
    <name type="common">Chinese pond mussel</name>
    <name type="synonym">Anodonta woodiana</name>
    <dbReference type="NCBI Taxonomy" id="1069815"/>
    <lineage>
        <taxon>Eukaryota</taxon>
        <taxon>Metazoa</taxon>
        <taxon>Spiralia</taxon>
        <taxon>Lophotrochozoa</taxon>
        <taxon>Mollusca</taxon>
        <taxon>Bivalvia</taxon>
        <taxon>Autobranchia</taxon>
        <taxon>Heteroconchia</taxon>
        <taxon>Palaeoheterodonta</taxon>
        <taxon>Unionida</taxon>
        <taxon>Unionoidea</taxon>
        <taxon>Unionidae</taxon>
        <taxon>Unioninae</taxon>
        <taxon>Sinanodonta</taxon>
    </lineage>
</organism>
<feature type="non-terminal residue" evidence="3">
    <location>
        <position position="1"/>
    </location>
</feature>
<feature type="coiled-coil region" evidence="1">
    <location>
        <begin position="653"/>
        <end position="694"/>
    </location>
</feature>
<keyword evidence="4" id="KW-1185">Reference proteome</keyword>
<feature type="region of interest" description="Disordered" evidence="2">
    <location>
        <begin position="1364"/>
        <end position="1426"/>
    </location>
</feature>
<keyword evidence="1" id="KW-0175">Coiled coil</keyword>
<evidence type="ECO:0000256" key="1">
    <source>
        <dbReference type="SAM" id="Coils"/>
    </source>
</evidence>
<feature type="coiled-coil region" evidence="1">
    <location>
        <begin position="548"/>
        <end position="617"/>
    </location>
</feature>
<comment type="caution">
    <text evidence="3">The sequence shown here is derived from an EMBL/GenBank/DDBJ whole genome shotgun (WGS) entry which is preliminary data.</text>
</comment>
<feature type="coiled-coil region" evidence="1">
    <location>
        <begin position="762"/>
        <end position="817"/>
    </location>
</feature>
<feature type="coiled-coil region" evidence="1">
    <location>
        <begin position="120"/>
        <end position="433"/>
    </location>
</feature>
<dbReference type="Proteomes" id="UP001634394">
    <property type="component" value="Unassembled WGS sequence"/>
</dbReference>
<evidence type="ECO:0000313" key="3">
    <source>
        <dbReference type="EMBL" id="KAL3891870.1"/>
    </source>
</evidence>
<protein>
    <submittedName>
        <fullName evidence="3">Uncharacterized protein</fullName>
    </submittedName>
</protein>
<feature type="region of interest" description="Disordered" evidence="2">
    <location>
        <begin position="983"/>
        <end position="1013"/>
    </location>
</feature>
<dbReference type="EMBL" id="JBJQND010000001">
    <property type="protein sequence ID" value="KAL3891870.1"/>
    <property type="molecule type" value="Genomic_DNA"/>
</dbReference>